<dbReference type="GO" id="GO:0003700">
    <property type="term" value="F:DNA-binding transcription factor activity"/>
    <property type="evidence" value="ECO:0007669"/>
    <property type="project" value="InterPro"/>
</dbReference>
<evidence type="ECO:0000256" key="1">
    <source>
        <dbReference type="ARBA" id="ARBA00023015"/>
    </source>
</evidence>
<keyword evidence="1" id="KW-0805">Transcription regulation</keyword>
<keyword evidence="3" id="KW-0804">Transcription</keyword>
<name>A0A850RFY8_9GAMM</name>
<dbReference type="SMART" id="SM00342">
    <property type="entry name" value="HTH_ARAC"/>
    <property type="match status" value="1"/>
</dbReference>
<evidence type="ECO:0000313" key="5">
    <source>
        <dbReference type="EMBL" id="NVZ11106.1"/>
    </source>
</evidence>
<dbReference type="GO" id="GO:0005829">
    <property type="term" value="C:cytosol"/>
    <property type="evidence" value="ECO:0007669"/>
    <property type="project" value="TreeGrafter"/>
</dbReference>
<protein>
    <submittedName>
        <fullName evidence="5">AraC family transcriptional regulator</fullName>
    </submittedName>
</protein>
<keyword evidence="2" id="KW-0238">DNA-binding</keyword>
<dbReference type="InterPro" id="IPR032687">
    <property type="entry name" value="AraC-type_N"/>
</dbReference>
<proteinExistence type="predicted"/>
<dbReference type="EMBL" id="JABZEO010000016">
    <property type="protein sequence ID" value="NVZ11106.1"/>
    <property type="molecule type" value="Genomic_DNA"/>
</dbReference>
<dbReference type="Gene3D" id="1.10.10.60">
    <property type="entry name" value="Homeodomain-like"/>
    <property type="match status" value="1"/>
</dbReference>
<sequence length="333" mass="36600">MAPLLHLPSLLAALGVDPDEVIRAGGADPAAFDDPDKTLPFPVMGRLLDHCARATGCLHLGLELGRHSGLDALGTLGEIAQTAPDLGSALRFFILHLHLHDRGAVPLLWERGDQAMLGYVIHWPDVAGTEQIYDAAVAIIHNILKSLTGPGWQPDAVWLHCPLPEDRTPYRNHFQTRLHFAAQYAAVGFRAKDLSRPLPGSDARAYAGGLREVEALEALRDGGLHERIQRVLRRLLIAGAPASELRLQPVAALFGLHGRTLNRRLHAEGTNFKALLDETRYRIACQLLRDTQLPMQELAITLGYADVTAFTRAFHRWSGASPAAWRSSRRRDA</sequence>
<dbReference type="SUPFAM" id="SSF46689">
    <property type="entry name" value="Homeodomain-like"/>
    <property type="match status" value="1"/>
</dbReference>
<dbReference type="PANTHER" id="PTHR47894">
    <property type="entry name" value="HTH-TYPE TRANSCRIPTIONAL REGULATOR GADX"/>
    <property type="match status" value="1"/>
</dbReference>
<feature type="domain" description="HTH araC/xylS-type" evidence="4">
    <location>
        <begin position="226"/>
        <end position="328"/>
    </location>
</feature>
<accession>A0A850RFY8</accession>
<evidence type="ECO:0000256" key="2">
    <source>
        <dbReference type="ARBA" id="ARBA00023125"/>
    </source>
</evidence>
<dbReference type="Pfam" id="PF12833">
    <property type="entry name" value="HTH_18"/>
    <property type="match status" value="1"/>
</dbReference>
<dbReference type="PANTHER" id="PTHR47894:SF4">
    <property type="entry name" value="HTH-TYPE TRANSCRIPTIONAL REGULATOR GADX"/>
    <property type="match status" value="1"/>
</dbReference>
<keyword evidence="6" id="KW-1185">Reference proteome</keyword>
<dbReference type="Proteomes" id="UP000592294">
    <property type="component" value="Unassembled WGS sequence"/>
</dbReference>
<organism evidence="5 6">
    <name type="scientific">Allochromatium humboldtianum</name>
    <dbReference type="NCBI Taxonomy" id="504901"/>
    <lineage>
        <taxon>Bacteria</taxon>
        <taxon>Pseudomonadati</taxon>
        <taxon>Pseudomonadota</taxon>
        <taxon>Gammaproteobacteria</taxon>
        <taxon>Chromatiales</taxon>
        <taxon>Chromatiaceae</taxon>
        <taxon>Allochromatium</taxon>
    </lineage>
</organism>
<dbReference type="InterPro" id="IPR018060">
    <property type="entry name" value="HTH_AraC"/>
</dbReference>
<evidence type="ECO:0000256" key="3">
    <source>
        <dbReference type="ARBA" id="ARBA00023163"/>
    </source>
</evidence>
<dbReference type="RefSeq" id="WP_176977829.1">
    <property type="nucleotide sequence ID" value="NZ_JABZEO010000016.1"/>
</dbReference>
<evidence type="ECO:0000313" key="6">
    <source>
        <dbReference type="Proteomes" id="UP000592294"/>
    </source>
</evidence>
<gene>
    <name evidence="5" type="ORF">HW932_17770</name>
</gene>
<dbReference type="PROSITE" id="PS01124">
    <property type="entry name" value="HTH_ARAC_FAMILY_2"/>
    <property type="match status" value="1"/>
</dbReference>
<dbReference type="GO" id="GO:0000976">
    <property type="term" value="F:transcription cis-regulatory region binding"/>
    <property type="evidence" value="ECO:0007669"/>
    <property type="project" value="TreeGrafter"/>
</dbReference>
<reference evidence="5 6" key="1">
    <citation type="submission" date="2020-06" db="EMBL/GenBank/DDBJ databases">
        <title>Whole-genome sequence of Allochromatium humboldtianum DSM 21881, type strain.</title>
        <authorList>
            <person name="Kyndt J.A."/>
            <person name="Meyer T.E."/>
        </authorList>
    </citation>
    <scope>NUCLEOTIDE SEQUENCE [LARGE SCALE GENOMIC DNA]</scope>
    <source>
        <strain evidence="5 6">DSM 21881</strain>
    </source>
</reference>
<dbReference type="AlphaFoldDB" id="A0A850RFY8"/>
<comment type="caution">
    <text evidence="5">The sequence shown here is derived from an EMBL/GenBank/DDBJ whole genome shotgun (WGS) entry which is preliminary data.</text>
</comment>
<dbReference type="InterPro" id="IPR009057">
    <property type="entry name" value="Homeodomain-like_sf"/>
</dbReference>
<dbReference type="Pfam" id="PF12625">
    <property type="entry name" value="Arabinose_bd"/>
    <property type="match status" value="1"/>
</dbReference>
<evidence type="ECO:0000259" key="4">
    <source>
        <dbReference type="PROSITE" id="PS01124"/>
    </source>
</evidence>